<dbReference type="Pfam" id="PF01590">
    <property type="entry name" value="GAF"/>
    <property type="match status" value="1"/>
</dbReference>
<sequence length="372" mass="40209">MSIRQPPQAASSTSDRLTLIEHARQAVFQSDGMAAAPRLEPWIERSWRRCLAQGLQPDQRLAFDPVSSVAMRRVIEANQPLLRAAAPVIQQLARAMADTRYFAILTDAQGVVIDVNGPIDHHNRLAHLIARVGVDLSEQAVGTTAIGATLAEQQPVWLHRGEHFFDDTSAYSCAGAPLFGPDGRCVGMLDLTGINVPERPALKHLVTQSALSIENALTLAQPHHLLLRLNWPGRTPGEESDGLVCLDADGRITGANRAAADMLTLPAGAPWPHCSDVIAVPPDSLFDAARAQRGAVELPLWSGLRLQVLARLNDGRASTAASQRPLSTSVPLKDVETALIRRAVEEARGNVMEAARVLGISRATVYRKIGRR</sequence>
<proteinExistence type="predicted"/>
<name>A0A7Y8KZD3_9BURK</name>
<dbReference type="Gene3D" id="3.30.450.40">
    <property type="match status" value="1"/>
</dbReference>
<feature type="domain" description="GAF" evidence="1">
    <location>
        <begin position="84"/>
        <end position="216"/>
    </location>
</feature>
<reference evidence="3 4" key="1">
    <citation type="submission" date="2019-09" db="EMBL/GenBank/DDBJ databases">
        <title>Hydrogenophaga aromatica sp. nov., isolated from a para-xylene-degrading enrichment culture.</title>
        <authorList>
            <person name="Tancsics A."/>
            <person name="Banerjee S."/>
        </authorList>
    </citation>
    <scope>NUCLEOTIDE SEQUENCE [LARGE SCALE GENOMIC DNA]</scope>
    <source>
        <strain evidence="3 4">D2P1</strain>
    </source>
</reference>
<dbReference type="PRINTS" id="PR01590">
    <property type="entry name" value="HTHFIS"/>
</dbReference>
<evidence type="ECO:0000313" key="4">
    <source>
        <dbReference type="Proteomes" id="UP000545507"/>
    </source>
</evidence>
<evidence type="ECO:0000259" key="1">
    <source>
        <dbReference type="Pfam" id="PF01590"/>
    </source>
</evidence>
<dbReference type="Pfam" id="PF02954">
    <property type="entry name" value="HTH_8"/>
    <property type="match status" value="1"/>
</dbReference>
<dbReference type="InterPro" id="IPR029016">
    <property type="entry name" value="GAF-like_dom_sf"/>
</dbReference>
<evidence type="ECO:0000313" key="3">
    <source>
        <dbReference type="EMBL" id="NWF47909.1"/>
    </source>
</evidence>
<dbReference type="Proteomes" id="UP000545507">
    <property type="component" value="Unassembled WGS sequence"/>
</dbReference>
<keyword evidence="4" id="KW-1185">Reference proteome</keyword>
<evidence type="ECO:0000259" key="2">
    <source>
        <dbReference type="Pfam" id="PF02954"/>
    </source>
</evidence>
<dbReference type="SUPFAM" id="SSF46689">
    <property type="entry name" value="Homeodomain-like"/>
    <property type="match status" value="1"/>
</dbReference>
<dbReference type="InterPro" id="IPR009057">
    <property type="entry name" value="Homeodomain-like_sf"/>
</dbReference>
<dbReference type="AlphaFoldDB" id="A0A7Y8KZD3"/>
<dbReference type="InterPro" id="IPR003018">
    <property type="entry name" value="GAF"/>
</dbReference>
<comment type="caution">
    <text evidence="3">The sequence shown here is derived from an EMBL/GenBank/DDBJ whole genome shotgun (WGS) entry which is preliminary data.</text>
</comment>
<dbReference type="InterPro" id="IPR002197">
    <property type="entry name" value="HTH_Fis"/>
</dbReference>
<gene>
    <name evidence="3" type="ORF">F3K02_22025</name>
</gene>
<feature type="domain" description="DNA binding HTH" evidence="2">
    <location>
        <begin position="332"/>
        <end position="370"/>
    </location>
</feature>
<protein>
    <submittedName>
        <fullName evidence="3">GAF domain-containing protein</fullName>
    </submittedName>
</protein>
<accession>A0A7Y8KZD3</accession>
<dbReference type="EMBL" id="VYGV01000025">
    <property type="protein sequence ID" value="NWF47909.1"/>
    <property type="molecule type" value="Genomic_DNA"/>
</dbReference>
<organism evidence="3 4">
    <name type="scientific">Hydrogenophaga aromaticivorans</name>
    <dbReference type="NCBI Taxonomy" id="2610898"/>
    <lineage>
        <taxon>Bacteria</taxon>
        <taxon>Pseudomonadati</taxon>
        <taxon>Pseudomonadota</taxon>
        <taxon>Betaproteobacteria</taxon>
        <taxon>Burkholderiales</taxon>
        <taxon>Comamonadaceae</taxon>
        <taxon>Hydrogenophaga</taxon>
    </lineage>
</organism>
<dbReference type="Gene3D" id="1.10.10.60">
    <property type="entry name" value="Homeodomain-like"/>
    <property type="match status" value="1"/>
</dbReference>
<dbReference type="SUPFAM" id="SSF55781">
    <property type="entry name" value="GAF domain-like"/>
    <property type="match status" value="1"/>
</dbReference>
<dbReference type="GO" id="GO:0043565">
    <property type="term" value="F:sequence-specific DNA binding"/>
    <property type="evidence" value="ECO:0007669"/>
    <property type="project" value="InterPro"/>
</dbReference>
<dbReference type="RefSeq" id="WP_177137989.1">
    <property type="nucleotide sequence ID" value="NZ_VYGV01000025.1"/>
</dbReference>